<gene>
    <name evidence="11" type="ORF">CH63R_12170</name>
</gene>
<dbReference type="KEGG" id="chig:CH63R_12170"/>
<evidence type="ECO:0000256" key="8">
    <source>
        <dbReference type="SAM" id="MobiDB-lite"/>
    </source>
</evidence>
<dbReference type="GeneID" id="28871251"/>
<dbReference type="PROSITE" id="PS50850">
    <property type="entry name" value="MFS"/>
    <property type="match status" value="1"/>
</dbReference>
<dbReference type="InterPro" id="IPR020846">
    <property type="entry name" value="MFS_dom"/>
</dbReference>
<dbReference type="SUPFAM" id="SSF103473">
    <property type="entry name" value="MFS general substrate transporter"/>
    <property type="match status" value="1"/>
</dbReference>
<dbReference type="PROSITE" id="PS00217">
    <property type="entry name" value="SUGAR_TRANSPORT_2"/>
    <property type="match status" value="1"/>
</dbReference>
<dbReference type="Pfam" id="PF00083">
    <property type="entry name" value="Sugar_tr"/>
    <property type="match status" value="1"/>
</dbReference>
<evidence type="ECO:0000313" key="12">
    <source>
        <dbReference type="Proteomes" id="UP000092177"/>
    </source>
</evidence>
<keyword evidence="6 9" id="KW-0472">Membrane</keyword>
<keyword evidence="3 7" id="KW-0813">Transport</keyword>
<evidence type="ECO:0000256" key="1">
    <source>
        <dbReference type="ARBA" id="ARBA00004141"/>
    </source>
</evidence>
<evidence type="ECO:0000256" key="9">
    <source>
        <dbReference type="SAM" id="Phobius"/>
    </source>
</evidence>
<organism evidence="11 12">
    <name type="scientific">Colletotrichum higginsianum (strain IMI 349063)</name>
    <name type="common">Crucifer anthracnose fungus</name>
    <dbReference type="NCBI Taxonomy" id="759273"/>
    <lineage>
        <taxon>Eukaryota</taxon>
        <taxon>Fungi</taxon>
        <taxon>Dikarya</taxon>
        <taxon>Ascomycota</taxon>
        <taxon>Pezizomycotina</taxon>
        <taxon>Sordariomycetes</taxon>
        <taxon>Hypocreomycetidae</taxon>
        <taxon>Glomerellales</taxon>
        <taxon>Glomerellaceae</taxon>
        <taxon>Colletotrichum</taxon>
        <taxon>Colletotrichum destructivum species complex</taxon>
    </lineage>
</organism>
<feature type="transmembrane region" description="Helical" evidence="9">
    <location>
        <begin position="145"/>
        <end position="165"/>
    </location>
</feature>
<dbReference type="RefSeq" id="XP_018153985.1">
    <property type="nucleotide sequence ID" value="XM_018307144.1"/>
</dbReference>
<evidence type="ECO:0000256" key="2">
    <source>
        <dbReference type="ARBA" id="ARBA00010992"/>
    </source>
</evidence>
<feature type="domain" description="Major facilitator superfamily (MFS) profile" evidence="10">
    <location>
        <begin position="105"/>
        <end position="544"/>
    </location>
</feature>
<dbReference type="InterPro" id="IPR036259">
    <property type="entry name" value="MFS_trans_sf"/>
</dbReference>
<dbReference type="VEuPathDB" id="FungiDB:CH63R_12170"/>
<dbReference type="PANTHER" id="PTHR48022:SF37">
    <property type="entry name" value="MAJOR FACILITATOR SUPERFAMILY (MFS) PROFILE DOMAIN-CONTAINING PROTEIN-RELATED"/>
    <property type="match status" value="1"/>
</dbReference>
<evidence type="ECO:0000256" key="7">
    <source>
        <dbReference type="RuleBase" id="RU003346"/>
    </source>
</evidence>
<dbReference type="InterPro" id="IPR005828">
    <property type="entry name" value="MFS_sugar_transport-like"/>
</dbReference>
<dbReference type="NCBIfam" id="TIGR00879">
    <property type="entry name" value="SP"/>
    <property type="match status" value="1"/>
</dbReference>
<feature type="transmembrane region" description="Helical" evidence="9">
    <location>
        <begin position="230"/>
        <end position="252"/>
    </location>
</feature>
<comment type="subcellular location">
    <subcellularLocation>
        <location evidence="1">Membrane</location>
        <topology evidence="1">Multi-pass membrane protein</topology>
    </subcellularLocation>
</comment>
<feature type="transmembrane region" description="Helical" evidence="9">
    <location>
        <begin position="454"/>
        <end position="479"/>
    </location>
</feature>
<feature type="transmembrane region" description="Helical" evidence="9">
    <location>
        <begin position="395"/>
        <end position="412"/>
    </location>
</feature>
<feature type="transmembrane region" description="Helical" evidence="9">
    <location>
        <begin position="419"/>
        <end position="442"/>
    </location>
</feature>
<feature type="transmembrane region" description="Helical" evidence="9">
    <location>
        <begin position="521"/>
        <end position="540"/>
    </location>
</feature>
<name>A0A1B7Y0C3_COLHI</name>
<protein>
    <submittedName>
        <fullName evidence="11">MFS sugar transporter</fullName>
    </submittedName>
</protein>
<keyword evidence="5 9" id="KW-1133">Transmembrane helix</keyword>
<feature type="transmembrane region" description="Helical" evidence="9">
    <location>
        <begin position="103"/>
        <end position="125"/>
    </location>
</feature>
<dbReference type="InterPro" id="IPR050360">
    <property type="entry name" value="MFS_Sugar_Transporters"/>
</dbReference>
<dbReference type="OrthoDB" id="6612291at2759"/>
<accession>A0A1B7Y0C3</accession>
<reference evidence="12" key="1">
    <citation type="journal article" date="2017" name="BMC Genomics">
        <title>Gapless genome assembly of Colletotrichum higginsianum reveals chromosome structure and association of transposable elements with secondary metabolite gene clusters.</title>
        <authorList>
            <person name="Dallery J.-F."/>
            <person name="Lapalu N."/>
            <person name="Zampounis A."/>
            <person name="Pigne S."/>
            <person name="Luyten I."/>
            <person name="Amselem J."/>
            <person name="Wittenberg A.H.J."/>
            <person name="Zhou S."/>
            <person name="de Queiroz M.V."/>
            <person name="Robin G.P."/>
            <person name="Auger A."/>
            <person name="Hainaut M."/>
            <person name="Henrissat B."/>
            <person name="Kim K.-T."/>
            <person name="Lee Y.-H."/>
            <person name="Lespinet O."/>
            <person name="Schwartz D.C."/>
            <person name="Thon M.R."/>
            <person name="O'Connell R.J."/>
        </authorList>
    </citation>
    <scope>NUCLEOTIDE SEQUENCE [LARGE SCALE GENOMIC DNA]</scope>
    <source>
        <strain evidence="12">IMI 349063</strain>
    </source>
</reference>
<dbReference type="Gene3D" id="1.20.1250.20">
    <property type="entry name" value="MFS general substrate transporter like domains"/>
    <property type="match status" value="1"/>
</dbReference>
<keyword evidence="12" id="KW-1185">Reference proteome</keyword>
<feature type="transmembrane region" description="Helical" evidence="9">
    <location>
        <begin position="197"/>
        <end position="218"/>
    </location>
</feature>
<dbReference type="AlphaFoldDB" id="A0A1B7Y0C3"/>
<evidence type="ECO:0000256" key="6">
    <source>
        <dbReference type="ARBA" id="ARBA00023136"/>
    </source>
</evidence>
<sequence>MASQARTKKPTPEPREPEPVPGFWLTEATEIAETEHRPPPTTLPMVNIGGRASPDRRLDIRGEGFNRKTYSQKKHWEFDFTSERFRTHSCEDMALLSPKVYQWLVGVFASLGAFLFGYDLGVIAAVVASNTFKDAFSPDTSTEGLVVSMFTAGAFFGAGAAGPLGDRLGRRGTIVTGALFFLLGGGLQTGARDIHMMWVGRLISGLGVGALCMIVPLYQAELAHPSIRGTVTALQQLMIGIGAFVATWVGWGCYTQLTTTSAQWRIPLAIQNIPAIILAALTFLFPESPRWLGDKGRDEEMLKTLARLHSNNDINDAFVRAEYEQIKTAVEIEHQQEARSYMDLFRSRSSFRRLFLCCAIQASVQMTGVSAIQYYSPRIFEQIGIATQDTLKYQGISNGLAIIAQTLAMLLIDRTGRRWPLIGGNIFNSVTFIIAAVLLALFPPGESNNLSAQWGFIVVTWLYNFSFSSTCGPLSWIIVAEVFDTRTRSKGVSIATMVSFAFNTMIGQVTPEGMESVGYQFYFLFIVCNITNAIFFWLFLPETARRPLEEMNELFSSNSWIVAGKASKRYNGHDLENRLHEKEHHASVDVQTENAYAETK</sequence>
<dbReference type="FunFam" id="1.20.1250.20:FF:000090">
    <property type="entry name" value="MFS sugar transporter, putative"/>
    <property type="match status" value="1"/>
</dbReference>
<comment type="similarity">
    <text evidence="2 7">Belongs to the major facilitator superfamily. Sugar transporter (TC 2.A.1.1) family.</text>
</comment>
<keyword evidence="11" id="KW-0762">Sugar transport</keyword>
<feature type="transmembrane region" description="Helical" evidence="9">
    <location>
        <begin position="491"/>
        <end position="509"/>
    </location>
</feature>
<feature type="transmembrane region" description="Helical" evidence="9">
    <location>
        <begin position="264"/>
        <end position="285"/>
    </location>
</feature>
<dbReference type="PRINTS" id="PR00171">
    <property type="entry name" value="SUGRTRNSPORT"/>
</dbReference>
<comment type="caution">
    <text evidence="11">The sequence shown here is derived from an EMBL/GenBank/DDBJ whole genome shotgun (WGS) entry which is preliminary data.</text>
</comment>
<dbReference type="Proteomes" id="UP000092177">
    <property type="component" value="Chromosome 8"/>
</dbReference>
<dbReference type="EMBL" id="LTAN01000008">
    <property type="protein sequence ID" value="OBR05467.1"/>
    <property type="molecule type" value="Genomic_DNA"/>
</dbReference>
<keyword evidence="4 9" id="KW-0812">Transmembrane</keyword>
<evidence type="ECO:0000259" key="10">
    <source>
        <dbReference type="PROSITE" id="PS50850"/>
    </source>
</evidence>
<evidence type="ECO:0000256" key="4">
    <source>
        <dbReference type="ARBA" id="ARBA00022692"/>
    </source>
</evidence>
<feature type="region of interest" description="Disordered" evidence="8">
    <location>
        <begin position="1"/>
        <end position="22"/>
    </location>
</feature>
<evidence type="ECO:0000256" key="5">
    <source>
        <dbReference type="ARBA" id="ARBA00022989"/>
    </source>
</evidence>
<evidence type="ECO:0000313" key="11">
    <source>
        <dbReference type="EMBL" id="OBR05467.1"/>
    </source>
</evidence>
<dbReference type="PANTHER" id="PTHR48022">
    <property type="entry name" value="PLASTIDIC GLUCOSE TRANSPORTER 4"/>
    <property type="match status" value="1"/>
</dbReference>
<dbReference type="GO" id="GO:0016020">
    <property type="term" value="C:membrane"/>
    <property type="evidence" value="ECO:0007669"/>
    <property type="project" value="UniProtKB-SubCell"/>
</dbReference>
<dbReference type="GO" id="GO:0005351">
    <property type="term" value="F:carbohydrate:proton symporter activity"/>
    <property type="evidence" value="ECO:0007669"/>
    <property type="project" value="TreeGrafter"/>
</dbReference>
<dbReference type="InterPro" id="IPR003663">
    <property type="entry name" value="Sugar/inositol_transpt"/>
</dbReference>
<evidence type="ECO:0000256" key="3">
    <source>
        <dbReference type="ARBA" id="ARBA00022448"/>
    </source>
</evidence>
<proteinExistence type="inferred from homology"/>
<dbReference type="InterPro" id="IPR005829">
    <property type="entry name" value="Sugar_transporter_CS"/>
</dbReference>